<dbReference type="InterPro" id="IPR009045">
    <property type="entry name" value="Zn_M74/Hedgehog-like"/>
</dbReference>
<dbReference type="InterPro" id="IPR003709">
    <property type="entry name" value="VanY-like_core_dom"/>
</dbReference>
<feature type="compositionally biased region" description="Low complexity" evidence="1">
    <location>
        <begin position="37"/>
        <end position="52"/>
    </location>
</feature>
<proteinExistence type="predicted"/>
<dbReference type="Proteomes" id="UP001501746">
    <property type="component" value="Unassembled WGS sequence"/>
</dbReference>
<evidence type="ECO:0000256" key="1">
    <source>
        <dbReference type="SAM" id="MobiDB-lite"/>
    </source>
</evidence>
<dbReference type="EMBL" id="BAAANK010000001">
    <property type="protein sequence ID" value="GAA1824583.1"/>
    <property type="molecule type" value="Genomic_DNA"/>
</dbReference>
<dbReference type="Gene3D" id="3.30.1380.10">
    <property type="match status" value="1"/>
</dbReference>
<dbReference type="Pfam" id="PF02557">
    <property type="entry name" value="VanY"/>
    <property type="match status" value="1"/>
</dbReference>
<comment type="caution">
    <text evidence="3">The sequence shown here is derived from an EMBL/GenBank/DDBJ whole genome shotgun (WGS) entry which is preliminary data.</text>
</comment>
<organism evidence="3 4">
    <name type="scientific">Agromyces salentinus</name>
    <dbReference type="NCBI Taxonomy" id="269421"/>
    <lineage>
        <taxon>Bacteria</taxon>
        <taxon>Bacillati</taxon>
        <taxon>Actinomycetota</taxon>
        <taxon>Actinomycetes</taxon>
        <taxon>Micrococcales</taxon>
        <taxon>Microbacteriaceae</taxon>
        <taxon>Agromyces</taxon>
    </lineage>
</organism>
<evidence type="ECO:0000313" key="4">
    <source>
        <dbReference type="Proteomes" id="UP001501746"/>
    </source>
</evidence>
<dbReference type="RefSeq" id="WP_157425933.1">
    <property type="nucleotide sequence ID" value="NZ_BAAANK010000001.1"/>
</dbReference>
<evidence type="ECO:0000259" key="2">
    <source>
        <dbReference type="Pfam" id="PF02557"/>
    </source>
</evidence>
<dbReference type="PANTHER" id="PTHR34385:SF1">
    <property type="entry name" value="PEPTIDOGLYCAN L-ALANYL-D-GLUTAMATE ENDOPEPTIDASE CWLK"/>
    <property type="match status" value="1"/>
</dbReference>
<dbReference type="InterPro" id="IPR052179">
    <property type="entry name" value="DD-CPase-like"/>
</dbReference>
<sequence>MTRTHPPARTARRLRPLLLLGPVVAIALLAVAISAPRSDSSSASPSAADGSSVDLAPPAQPSRGDGDDADDGDGRLADGVTVFDDVAALANLDPGLLAALRLAATDAGDEGIAFMLNSGWRSPEYQDELLREAIAEYGSAEEAARWVATAGTSPHVSGDAVDLGQVDAVDWLSQHGAAYGLCQVYDNEPWHWELRPDAVTSGCPATYADPTEDPRMRR</sequence>
<gene>
    <name evidence="3" type="ORF">GCM10009750_04260</name>
</gene>
<protein>
    <recommendedName>
        <fullName evidence="2">D-alanyl-D-alanine carboxypeptidase-like core domain-containing protein</fullName>
    </recommendedName>
</protein>
<feature type="domain" description="D-alanyl-D-alanine carboxypeptidase-like core" evidence="2">
    <location>
        <begin position="95"/>
        <end position="193"/>
    </location>
</feature>
<keyword evidence="4" id="KW-1185">Reference proteome</keyword>
<dbReference type="PANTHER" id="PTHR34385">
    <property type="entry name" value="D-ALANYL-D-ALANINE CARBOXYPEPTIDASE"/>
    <property type="match status" value="1"/>
</dbReference>
<accession>A0ABP4YTS9</accession>
<feature type="region of interest" description="Disordered" evidence="1">
    <location>
        <begin position="37"/>
        <end position="76"/>
    </location>
</feature>
<name>A0ABP4YTS9_9MICO</name>
<dbReference type="SUPFAM" id="SSF55166">
    <property type="entry name" value="Hedgehog/DD-peptidase"/>
    <property type="match status" value="1"/>
</dbReference>
<evidence type="ECO:0000313" key="3">
    <source>
        <dbReference type="EMBL" id="GAA1824583.1"/>
    </source>
</evidence>
<reference evidence="4" key="1">
    <citation type="journal article" date="2019" name="Int. J. Syst. Evol. Microbiol.">
        <title>The Global Catalogue of Microorganisms (GCM) 10K type strain sequencing project: providing services to taxonomists for standard genome sequencing and annotation.</title>
        <authorList>
            <consortium name="The Broad Institute Genomics Platform"/>
            <consortium name="The Broad Institute Genome Sequencing Center for Infectious Disease"/>
            <person name="Wu L."/>
            <person name="Ma J."/>
        </authorList>
    </citation>
    <scope>NUCLEOTIDE SEQUENCE [LARGE SCALE GENOMIC DNA]</scope>
    <source>
        <strain evidence="4">JCM 14323</strain>
    </source>
</reference>